<dbReference type="Proteomes" id="UP000593564">
    <property type="component" value="Unassembled WGS sequence"/>
</dbReference>
<comment type="caution">
    <text evidence="2">The sequence shown here is derived from an EMBL/GenBank/DDBJ whole genome shotgun (WGS) entry which is preliminary data.</text>
</comment>
<dbReference type="GO" id="GO:0008194">
    <property type="term" value="F:UDP-glycosyltransferase activity"/>
    <property type="evidence" value="ECO:0007669"/>
    <property type="project" value="UniProtKB-ARBA"/>
</dbReference>
<accession>A0A7J7I1X1</accession>
<gene>
    <name evidence="2" type="ORF">HYC85_000262</name>
</gene>
<feature type="transmembrane region" description="Helical" evidence="1">
    <location>
        <begin position="26"/>
        <end position="59"/>
    </location>
</feature>
<evidence type="ECO:0000313" key="2">
    <source>
        <dbReference type="EMBL" id="KAF5959053.1"/>
    </source>
</evidence>
<keyword evidence="1" id="KW-0472">Membrane</keyword>
<keyword evidence="3" id="KW-1185">Reference proteome</keyword>
<name>A0A7J7I1X1_CAMSI</name>
<proteinExistence type="predicted"/>
<keyword evidence="1" id="KW-0812">Transmembrane</keyword>
<dbReference type="AlphaFoldDB" id="A0A7J7I1X1"/>
<dbReference type="EMBL" id="JACBKZ010000001">
    <property type="protein sequence ID" value="KAF5959053.1"/>
    <property type="molecule type" value="Genomic_DNA"/>
</dbReference>
<dbReference type="PANTHER" id="PTHR48044:SF39">
    <property type="entry name" value="GLYCOSYLTRANSFERASE"/>
    <property type="match status" value="1"/>
</dbReference>
<sequence>MRSSITLFRNSALEGGFEMVGRPLVVWYYASTAALAGFAAAGTAAAAAAAGLAYALWALCALAYQHSLSVESVEIHLPSLPELPPHCHTTNGLPVHLNSTLQKAFKMASPSFSNIFDTLSPDLIYDYNLPWAPTIASSYNIPAVDFIPIGATMMSFSLHKLMKSSVEFPFQAIQFGGFHEMQFHNSMIKTAANKAKNKECAIDAMKRKKKQRSNSTH</sequence>
<dbReference type="GO" id="GO:1901135">
    <property type="term" value="P:carbohydrate derivative metabolic process"/>
    <property type="evidence" value="ECO:0007669"/>
    <property type="project" value="UniProtKB-ARBA"/>
</dbReference>
<evidence type="ECO:0000313" key="3">
    <source>
        <dbReference type="Proteomes" id="UP000593564"/>
    </source>
</evidence>
<dbReference type="Gene3D" id="3.40.50.2000">
    <property type="entry name" value="Glycogen Phosphorylase B"/>
    <property type="match status" value="1"/>
</dbReference>
<dbReference type="SUPFAM" id="SSF53756">
    <property type="entry name" value="UDP-Glycosyltransferase/glycogen phosphorylase"/>
    <property type="match status" value="1"/>
</dbReference>
<keyword evidence="1" id="KW-1133">Transmembrane helix</keyword>
<organism evidence="2 3">
    <name type="scientific">Camellia sinensis</name>
    <name type="common">Tea plant</name>
    <name type="synonym">Thea sinensis</name>
    <dbReference type="NCBI Taxonomy" id="4442"/>
    <lineage>
        <taxon>Eukaryota</taxon>
        <taxon>Viridiplantae</taxon>
        <taxon>Streptophyta</taxon>
        <taxon>Embryophyta</taxon>
        <taxon>Tracheophyta</taxon>
        <taxon>Spermatophyta</taxon>
        <taxon>Magnoliopsida</taxon>
        <taxon>eudicotyledons</taxon>
        <taxon>Gunneridae</taxon>
        <taxon>Pentapetalae</taxon>
        <taxon>asterids</taxon>
        <taxon>Ericales</taxon>
        <taxon>Theaceae</taxon>
        <taxon>Camellia</taxon>
    </lineage>
</organism>
<reference evidence="3" key="1">
    <citation type="journal article" date="2020" name="Nat. Commun.">
        <title>Genome assembly of wild tea tree DASZ reveals pedigree and selection history of tea varieties.</title>
        <authorList>
            <person name="Zhang W."/>
            <person name="Zhang Y."/>
            <person name="Qiu H."/>
            <person name="Guo Y."/>
            <person name="Wan H."/>
            <person name="Zhang X."/>
            <person name="Scossa F."/>
            <person name="Alseekh S."/>
            <person name="Zhang Q."/>
            <person name="Wang P."/>
            <person name="Xu L."/>
            <person name="Schmidt M.H."/>
            <person name="Jia X."/>
            <person name="Li D."/>
            <person name="Zhu A."/>
            <person name="Guo F."/>
            <person name="Chen W."/>
            <person name="Ni D."/>
            <person name="Usadel B."/>
            <person name="Fernie A.R."/>
            <person name="Wen W."/>
        </authorList>
    </citation>
    <scope>NUCLEOTIDE SEQUENCE [LARGE SCALE GENOMIC DNA]</scope>
    <source>
        <strain evidence="3">cv. G240</strain>
    </source>
</reference>
<protein>
    <submittedName>
        <fullName evidence="2">Uncharacterized protein</fullName>
    </submittedName>
</protein>
<reference evidence="2 3" key="2">
    <citation type="submission" date="2020-07" db="EMBL/GenBank/DDBJ databases">
        <title>Genome assembly of wild tea tree DASZ reveals pedigree and selection history of tea varieties.</title>
        <authorList>
            <person name="Zhang W."/>
        </authorList>
    </citation>
    <scope>NUCLEOTIDE SEQUENCE [LARGE SCALE GENOMIC DNA]</scope>
    <source>
        <strain evidence="3">cv. G240</strain>
        <tissue evidence="2">Leaf</tissue>
    </source>
</reference>
<evidence type="ECO:0000256" key="1">
    <source>
        <dbReference type="SAM" id="Phobius"/>
    </source>
</evidence>
<dbReference type="PANTHER" id="PTHR48044">
    <property type="entry name" value="GLYCOSYLTRANSFERASE"/>
    <property type="match status" value="1"/>
</dbReference>